<reference evidence="1" key="1">
    <citation type="submission" date="2022-11" db="EMBL/GenBank/DDBJ databases">
        <authorList>
            <person name="Petersen C."/>
        </authorList>
    </citation>
    <scope>NUCLEOTIDE SEQUENCE</scope>
    <source>
        <strain evidence="1">IBT 19713</strain>
    </source>
</reference>
<dbReference type="Gene3D" id="1.25.40.20">
    <property type="entry name" value="Ankyrin repeat-containing domain"/>
    <property type="match status" value="1"/>
</dbReference>
<comment type="caution">
    <text evidence="1">The sequence shown here is derived from an EMBL/GenBank/DDBJ whole genome shotgun (WGS) entry which is preliminary data.</text>
</comment>
<dbReference type="OrthoDB" id="1577640at2759"/>
<protein>
    <recommendedName>
        <fullName evidence="3">Ankyrin repeat protein</fullName>
    </recommendedName>
</protein>
<dbReference type="EMBL" id="JAPQKS010000002">
    <property type="protein sequence ID" value="KAJ5246090.1"/>
    <property type="molecule type" value="Genomic_DNA"/>
</dbReference>
<dbReference type="InterPro" id="IPR036770">
    <property type="entry name" value="Ankyrin_rpt-contain_sf"/>
</dbReference>
<dbReference type="GeneID" id="83197673"/>
<sequence>MIEFVLDNGFPVDGMDVQRAAEQVLAYPDPEALELLFERGIINSKSRTTRGRSLLDTLASRGVEGVAITATLDILIKHGVDINGASDSPLHRIVGRGMCAYQQNSPWRREVMLRRLLDRGADPLRRCEIHGSPLETAAKDGEQGLLKIMLKTLSQRHVRLDELQPILSLAEKGAEDMRHYMIPPILRRFYWRRRREVELEEAPS</sequence>
<dbReference type="AlphaFoldDB" id="A0A9W9PG23"/>
<accession>A0A9W9PG23</accession>
<organism evidence="1 2">
    <name type="scientific">Penicillium chermesinum</name>
    <dbReference type="NCBI Taxonomy" id="63820"/>
    <lineage>
        <taxon>Eukaryota</taxon>
        <taxon>Fungi</taxon>
        <taxon>Dikarya</taxon>
        <taxon>Ascomycota</taxon>
        <taxon>Pezizomycotina</taxon>
        <taxon>Eurotiomycetes</taxon>
        <taxon>Eurotiomycetidae</taxon>
        <taxon>Eurotiales</taxon>
        <taxon>Aspergillaceae</taxon>
        <taxon>Penicillium</taxon>
    </lineage>
</organism>
<evidence type="ECO:0008006" key="3">
    <source>
        <dbReference type="Google" id="ProtNLM"/>
    </source>
</evidence>
<keyword evidence="2" id="KW-1185">Reference proteome</keyword>
<dbReference type="SUPFAM" id="SSF48403">
    <property type="entry name" value="Ankyrin repeat"/>
    <property type="match status" value="1"/>
</dbReference>
<evidence type="ECO:0000313" key="2">
    <source>
        <dbReference type="Proteomes" id="UP001150941"/>
    </source>
</evidence>
<evidence type="ECO:0000313" key="1">
    <source>
        <dbReference type="EMBL" id="KAJ5246090.1"/>
    </source>
</evidence>
<gene>
    <name evidence="1" type="ORF">N7468_001073</name>
</gene>
<dbReference type="RefSeq" id="XP_058333511.1">
    <property type="nucleotide sequence ID" value="XM_058470370.1"/>
</dbReference>
<proteinExistence type="predicted"/>
<dbReference type="Proteomes" id="UP001150941">
    <property type="component" value="Unassembled WGS sequence"/>
</dbReference>
<reference evidence="1" key="2">
    <citation type="journal article" date="2023" name="IMA Fungus">
        <title>Comparative genomic study of the Penicillium genus elucidates a diverse pangenome and 15 lateral gene transfer events.</title>
        <authorList>
            <person name="Petersen C."/>
            <person name="Sorensen T."/>
            <person name="Nielsen M.R."/>
            <person name="Sondergaard T.E."/>
            <person name="Sorensen J.L."/>
            <person name="Fitzpatrick D.A."/>
            <person name="Frisvad J.C."/>
            <person name="Nielsen K.L."/>
        </authorList>
    </citation>
    <scope>NUCLEOTIDE SEQUENCE</scope>
    <source>
        <strain evidence="1">IBT 19713</strain>
    </source>
</reference>
<name>A0A9W9PG23_9EURO</name>